<dbReference type="Proteomes" id="UP000242638">
    <property type="component" value="Unassembled WGS sequence"/>
</dbReference>
<keyword evidence="3" id="KW-1185">Reference proteome</keyword>
<reference evidence="2" key="3">
    <citation type="submission" date="2025-09" db="UniProtKB">
        <authorList>
            <consortium name="Ensembl"/>
        </authorList>
    </citation>
    <scope>IDENTIFICATION</scope>
    <source>
        <strain evidence="2">Guanapo</strain>
    </source>
</reference>
<dbReference type="InterPro" id="IPR044822">
    <property type="entry name" value="Myb_DNA-bind_4"/>
</dbReference>
<accession>A0A3P9P6J4</accession>
<dbReference type="OMA" id="PEHEHSC"/>
<protein>
    <recommendedName>
        <fullName evidence="1">Myb/SANT-like DNA-binding domain-containing protein</fullName>
    </recommendedName>
</protein>
<evidence type="ECO:0000313" key="3">
    <source>
        <dbReference type="Proteomes" id="UP000242638"/>
    </source>
</evidence>
<dbReference type="Pfam" id="PF13837">
    <property type="entry name" value="Myb_DNA-bind_4"/>
    <property type="match status" value="1"/>
</dbReference>
<dbReference type="PANTHER" id="PTHR47595">
    <property type="entry name" value="HEAT SHOCK 70 KDA PROTEIN 14"/>
    <property type="match status" value="1"/>
</dbReference>
<evidence type="ECO:0000313" key="2">
    <source>
        <dbReference type="Ensembl" id="ENSPREP00000017476.1"/>
    </source>
</evidence>
<evidence type="ECO:0000259" key="1">
    <source>
        <dbReference type="Pfam" id="PF13837"/>
    </source>
</evidence>
<reference evidence="2" key="2">
    <citation type="submission" date="2025-08" db="UniProtKB">
        <authorList>
            <consortium name="Ensembl"/>
        </authorList>
    </citation>
    <scope>IDENTIFICATION</scope>
    <source>
        <strain evidence="2">Guanapo</strain>
    </source>
</reference>
<sequence>MQLVKERDGCRWSADEVQVLITLWAQPNIQKQLLASEENDEVFTYLSDELAQVGFAKSPQQCSLKVDRLKKEYAKLKQEGANANDKSDWFAIMDSVLFPEGEASKERNLSAVLTASNPPEGERRCLTAERFGEKFRVCVCFVVCDRFFAHPLDDGGS</sequence>
<dbReference type="GeneTree" id="ENSGT00940000174723"/>
<reference evidence="3" key="1">
    <citation type="submission" date="2013-11" db="EMBL/GenBank/DDBJ databases">
        <title>The genomic landscape of the Guanapo guppy.</title>
        <authorList>
            <person name="Kuenstner A."/>
            <person name="Dreyer C."/>
        </authorList>
    </citation>
    <scope>NUCLEOTIDE SEQUENCE</scope>
    <source>
        <strain evidence="3">Guanapo</strain>
    </source>
</reference>
<dbReference type="AlphaFoldDB" id="A0A3P9P6J4"/>
<dbReference type="PANTHER" id="PTHR47595:SF1">
    <property type="entry name" value="MYB_SANT-LIKE DNA-BINDING DOMAIN-CONTAINING PROTEIN"/>
    <property type="match status" value="1"/>
</dbReference>
<organism evidence="2 3">
    <name type="scientific">Poecilia reticulata</name>
    <name type="common">Guppy</name>
    <name type="synonym">Acanthophacelus reticulatus</name>
    <dbReference type="NCBI Taxonomy" id="8081"/>
    <lineage>
        <taxon>Eukaryota</taxon>
        <taxon>Metazoa</taxon>
        <taxon>Chordata</taxon>
        <taxon>Craniata</taxon>
        <taxon>Vertebrata</taxon>
        <taxon>Euteleostomi</taxon>
        <taxon>Actinopterygii</taxon>
        <taxon>Neopterygii</taxon>
        <taxon>Teleostei</taxon>
        <taxon>Neoteleostei</taxon>
        <taxon>Acanthomorphata</taxon>
        <taxon>Ovalentaria</taxon>
        <taxon>Atherinomorphae</taxon>
        <taxon>Cyprinodontiformes</taxon>
        <taxon>Poeciliidae</taxon>
        <taxon>Poeciliinae</taxon>
        <taxon>Poecilia</taxon>
    </lineage>
</organism>
<name>A0A3P9P6J4_POERE</name>
<dbReference type="Gene3D" id="1.10.10.60">
    <property type="entry name" value="Homeodomain-like"/>
    <property type="match status" value="1"/>
</dbReference>
<dbReference type="Bgee" id="ENSPREG00000011821">
    <property type="expression patterns" value="Expressed in caudal fin and 1 other cell type or tissue"/>
</dbReference>
<proteinExistence type="predicted"/>
<feature type="domain" description="Myb/SANT-like DNA-binding" evidence="1">
    <location>
        <begin position="10"/>
        <end position="95"/>
    </location>
</feature>
<dbReference type="Ensembl" id="ENSPRET00000017661.1">
    <property type="protein sequence ID" value="ENSPREP00000017476.1"/>
    <property type="gene ID" value="ENSPREG00000011821.1"/>
</dbReference>